<evidence type="ECO:0000256" key="7">
    <source>
        <dbReference type="SAM" id="Phobius"/>
    </source>
</evidence>
<dbReference type="GO" id="GO:0015179">
    <property type="term" value="F:L-amino acid transmembrane transporter activity"/>
    <property type="evidence" value="ECO:0007669"/>
    <property type="project" value="TreeGrafter"/>
</dbReference>
<comment type="subcellular location">
    <subcellularLocation>
        <location evidence="1">Membrane</location>
        <topology evidence="1">Multi-pass membrane protein</topology>
    </subcellularLocation>
</comment>
<dbReference type="InterPro" id="IPR013057">
    <property type="entry name" value="AA_transpt_TM"/>
</dbReference>
<organism evidence="9 10">
    <name type="scientific">Clonostachys solani</name>
    <dbReference type="NCBI Taxonomy" id="160281"/>
    <lineage>
        <taxon>Eukaryota</taxon>
        <taxon>Fungi</taxon>
        <taxon>Dikarya</taxon>
        <taxon>Ascomycota</taxon>
        <taxon>Pezizomycotina</taxon>
        <taxon>Sordariomycetes</taxon>
        <taxon>Hypocreomycetidae</taxon>
        <taxon>Hypocreales</taxon>
        <taxon>Bionectriaceae</taxon>
        <taxon>Clonostachys</taxon>
    </lineage>
</organism>
<evidence type="ECO:0000256" key="5">
    <source>
        <dbReference type="ARBA" id="ARBA00023136"/>
    </source>
</evidence>
<feature type="transmembrane region" description="Helical" evidence="7">
    <location>
        <begin position="371"/>
        <end position="390"/>
    </location>
</feature>
<gene>
    <name evidence="9" type="ORF">CSOL1703_00011172</name>
</gene>
<evidence type="ECO:0000256" key="4">
    <source>
        <dbReference type="ARBA" id="ARBA00022989"/>
    </source>
</evidence>
<evidence type="ECO:0000256" key="2">
    <source>
        <dbReference type="ARBA" id="ARBA00008066"/>
    </source>
</evidence>
<proteinExistence type="inferred from homology"/>
<feature type="transmembrane region" description="Helical" evidence="7">
    <location>
        <begin position="249"/>
        <end position="275"/>
    </location>
</feature>
<sequence>RSPWGRKHDMAPRNNDDAITAAERKESKKQASTMLIDAAADRELAAGEVTEWEKQKILAGNAKFHQLGWRRLALILVVEAVALGALSLPYCFSILGMFAGTVVSVFFGFLAIYAGHNVGALKVKYPEIKSYADAGRVMFGRWGYELVYAIFFLELIFVSGSHCLTGTIAFKDLTNNGACSLVFGIVSAIILFLVSVPPSFAEMTILGYIDFISIIAAIGITIIATGVQASESAGGMSSINWTWKPKDGVTAHEVFVAVVNVILAYTFTLCQFSFMDEMHTPTDYSKGVWTAGIIEIFIYTLTGTLVYAFVGVDVESPALLSGGPLISKIAFGVALPVIFISGAIITQTAARLIHGRIYANRVERYVNTTRGWITWLLTVLIIVLVGWVIAEAIPFFSNLVALISSLFNSGFALYLPGLMWFTLLREGPLLSRKNLVPLFINGFMIAAGMVVLVGGTWASIKSIVDDYNAGTVGGSFTCS</sequence>
<accession>A0A9N9W6M6</accession>
<feature type="compositionally biased region" description="Basic and acidic residues" evidence="6">
    <location>
        <begin position="1"/>
        <end position="29"/>
    </location>
</feature>
<feature type="transmembrane region" description="Helical" evidence="7">
    <location>
        <begin position="435"/>
        <end position="460"/>
    </location>
</feature>
<keyword evidence="10" id="KW-1185">Reference proteome</keyword>
<feature type="transmembrane region" description="Helical" evidence="7">
    <location>
        <begin position="208"/>
        <end position="229"/>
    </location>
</feature>
<feature type="transmembrane region" description="Helical" evidence="7">
    <location>
        <begin position="72"/>
        <end position="88"/>
    </location>
</feature>
<name>A0A9N9W6M6_9HYPO</name>
<dbReference type="Proteomes" id="UP000775872">
    <property type="component" value="Unassembled WGS sequence"/>
</dbReference>
<reference evidence="9" key="1">
    <citation type="submission" date="2021-10" db="EMBL/GenBank/DDBJ databases">
        <authorList>
            <person name="Piombo E."/>
        </authorList>
    </citation>
    <scope>NUCLEOTIDE SEQUENCE</scope>
</reference>
<feature type="non-terminal residue" evidence="9">
    <location>
        <position position="1"/>
    </location>
</feature>
<feature type="transmembrane region" description="Helical" evidence="7">
    <location>
        <begin position="175"/>
        <end position="196"/>
    </location>
</feature>
<feature type="transmembrane region" description="Helical" evidence="7">
    <location>
        <begin position="146"/>
        <end position="169"/>
    </location>
</feature>
<dbReference type="GO" id="GO:0016020">
    <property type="term" value="C:membrane"/>
    <property type="evidence" value="ECO:0007669"/>
    <property type="project" value="UniProtKB-SubCell"/>
</dbReference>
<feature type="transmembrane region" description="Helical" evidence="7">
    <location>
        <begin position="329"/>
        <end position="350"/>
    </location>
</feature>
<evidence type="ECO:0000313" key="9">
    <source>
        <dbReference type="EMBL" id="CAH0045422.1"/>
    </source>
</evidence>
<feature type="transmembrane region" description="Helical" evidence="7">
    <location>
        <begin position="287"/>
        <end position="309"/>
    </location>
</feature>
<keyword evidence="5 7" id="KW-0472">Membrane</keyword>
<dbReference type="PANTHER" id="PTHR22950:SF8">
    <property type="entry name" value="AMINO ACID TRANSPORTER (EUROFUNG)"/>
    <property type="match status" value="1"/>
</dbReference>
<feature type="transmembrane region" description="Helical" evidence="7">
    <location>
        <begin position="396"/>
        <end position="423"/>
    </location>
</feature>
<dbReference type="PANTHER" id="PTHR22950">
    <property type="entry name" value="AMINO ACID TRANSPORTER"/>
    <property type="match status" value="1"/>
</dbReference>
<dbReference type="EMBL" id="CABFOC020000011">
    <property type="protein sequence ID" value="CAH0045422.1"/>
    <property type="molecule type" value="Genomic_DNA"/>
</dbReference>
<dbReference type="OrthoDB" id="655540at2759"/>
<feature type="transmembrane region" description="Helical" evidence="7">
    <location>
        <begin position="94"/>
        <end position="114"/>
    </location>
</feature>
<keyword evidence="4 7" id="KW-1133">Transmembrane helix</keyword>
<evidence type="ECO:0000256" key="1">
    <source>
        <dbReference type="ARBA" id="ARBA00004141"/>
    </source>
</evidence>
<feature type="region of interest" description="Disordered" evidence="6">
    <location>
        <begin position="1"/>
        <end position="30"/>
    </location>
</feature>
<feature type="domain" description="Amino acid transporter transmembrane" evidence="8">
    <location>
        <begin position="65"/>
        <end position="460"/>
    </location>
</feature>
<evidence type="ECO:0000256" key="3">
    <source>
        <dbReference type="ARBA" id="ARBA00022692"/>
    </source>
</evidence>
<evidence type="ECO:0000259" key="8">
    <source>
        <dbReference type="Pfam" id="PF01490"/>
    </source>
</evidence>
<comment type="similarity">
    <text evidence="2">Belongs to the amino acid/polyamine transporter 2 family.</text>
</comment>
<dbReference type="Pfam" id="PF01490">
    <property type="entry name" value="Aa_trans"/>
    <property type="match status" value="1"/>
</dbReference>
<protein>
    <recommendedName>
        <fullName evidence="8">Amino acid transporter transmembrane domain-containing protein</fullName>
    </recommendedName>
</protein>
<keyword evidence="3 7" id="KW-0812">Transmembrane</keyword>
<comment type="caution">
    <text evidence="9">The sequence shown here is derived from an EMBL/GenBank/DDBJ whole genome shotgun (WGS) entry which is preliminary data.</text>
</comment>
<evidence type="ECO:0000313" key="10">
    <source>
        <dbReference type="Proteomes" id="UP000775872"/>
    </source>
</evidence>
<evidence type="ECO:0000256" key="6">
    <source>
        <dbReference type="SAM" id="MobiDB-lite"/>
    </source>
</evidence>
<dbReference type="AlphaFoldDB" id="A0A9N9W6M6"/>